<protein>
    <submittedName>
        <fullName evidence="1">Str. FM013</fullName>
    </submittedName>
</protein>
<dbReference type="EMBL" id="HG793172">
    <property type="protein sequence ID" value="CRL29752.1"/>
    <property type="molecule type" value="Genomic_DNA"/>
</dbReference>
<keyword evidence="2" id="KW-1185">Reference proteome</keyword>
<name>A0A0G4PUB8_PENC3</name>
<dbReference type="AlphaFoldDB" id="A0A0G4PUB8"/>
<reference evidence="1 2" key="1">
    <citation type="journal article" date="2014" name="Nat. Commun.">
        <title>Multiple recent horizontal transfers of a large genomic region in cheese making fungi.</title>
        <authorList>
            <person name="Cheeseman K."/>
            <person name="Ropars J."/>
            <person name="Renault P."/>
            <person name="Dupont J."/>
            <person name="Gouzy J."/>
            <person name="Branca A."/>
            <person name="Abraham A.L."/>
            <person name="Ceppi M."/>
            <person name="Conseiller E."/>
            <person name="Debuchy R."/>
            <person name="Malagnac F."/>
            <person name="Goarin A."/>
            <person name="Silar P."/>
            <person name="Lacoste S."/>
            <person name="Sallet E."/>
            <person name="Bensimon A."/>
            <person name="Giraud T."/>
            <person name="Brygoo Y."/>
        </authorList>
    </citation>
    <scope>NUCLEOTIDE SEQUENCE [LARGE SCALE GENOMIC DNA]</scope>
    <source>
        <strain evidence="2">FM 013</strain>
    </source>
</reference>
<sequence length="77" mass="8170">MSTGSAGFRSSVNVRTRPAHTSICAAATRTHPVCQDLDAPHGRKKGLLGPRRILLLRATPLIRGMLHVSGCPELGIS</sequence>
<proteinExistence type="predicted"/>
<accession>A0A0G4PUB8</accession>
<dbReference type="Proteomes" id="UP000053732">
    <property type="component" value="Unassembled WGS sequence"/>
</dbReference>
<gene>
    <name evidence="1" type="ORF">PCAMFM013_S039g000061</name>
</gene>
<evidence type="ECO:0000313" key="1">
    <source>
        <dbReference type="EMBL" id="CRL29752.1"/>
    </source>
</evidence>
<organism evidence="1 2">
    <name type="scientific">Penicillium camemberti (strain FM 013)</name>
    <dbReference type="NCBI Taxonomy" id="1429867"/>
    <lineage>
        <taxon>Eukaryota</taxon>
        <taxon>Fungi</taxon>
        <taxon>Dikarya</taxon>
        <taxon>Ascomycota</taxon>
        <taxon>Pezizomycotina</taxon>
        <taxon>Eurotiomycetes</taxon>
        <taxon>Eurotiomycetidae</taxon>
        <taxon>Eurotiales</taxon>
        <taxon>Aspergillaceae</taxon>
        <taxon>Penicillium</taxon>
    </lineage>
</organism>
<evidence type="ECO:0000313" key="2">
    <source>
        <dbReference type="Proteomes" id="UP000053732"/>
    </source>
</evidence>